<dbReference type="InterPro" id="IPR017519">
    <property type="entry name" value="CHP03085"/>
</dbReference>
<accession>A0ABM8G5S7</accession>
<dbReference type="EMBL" id="AP027729">
    <property type="protein sequence ID" value="BDZ43524.1"/>
    <property type="molecule type" value="Genomic_DNA"/>
</dbReference>
<dbReference type="InterPro" id="IPR017517">
    <property type="entry name" value="Maleyloyr_isom"/>
</dbReference>
<dbReference type="SUPFAM" id="SSF109854">
    <property type="entry name" value="DinB/YfiT-like putative metalloenzymes"/>
    <property type="match status" value="1"/>
</dbReference>
<keyword evidence="3" id="KW-1185">Reference proteome</keyword>
<gene>
    <name evidence="2" type="ORF">GCM10025865_28230</name>
</gene>
<dbReference type="Proteomes" id="UP001321475">
    <property type="component" value="Chromosome"/>
</dbReference>
<organism evidence="2 3">
    <name type="scientific">Paraoerskovia sediminicola</name>
    <dbReference type="NCBI Taxonomy" id="1138587"/>
    <lineage>
        <taxon>Bacteria</taxon>
        <taxon>Bacillati</taxon>
        <taxon>Actinomycetota</taxon>
        <taxon>Actinomycetes</taxon>
        <taxon>Micrococcales</taxon>
        <taxon>Cellulomonadaceae</taxon>
        <taxon>Paraoerskovia</taxon>
    </lineage>
</organism>
<evidence type="ECO:0000313" key="2">
    <source>
        <dbReference type="EMBL" id="BDZ43524.1"/>
    </source>
</evidence>
<proteinExistence type="predicted"/>
<name>A0ABM8G5S7_9CELL</name>
<dbReference type="NCBIfam" id="TIGR03083">
    <property type="entry name" value="maleylpyruvate isomerase family mycothiol-dependent enzyme"/>
    <property type="match status" value="1"/>
</dbReference>
<feature type="compositionally biased region" description="Low complexity" evidence="1">
    <location>
        <begin position="214"/>
        <end position="224"/>
    </location>
</feature>
<protein>
    <submittedName>
        <fullName evidence="2">TIGR03085 family protein</fullName>
    </submittedName>
</protein>
<evidence type="ECO:0000256" key="1">
    <source>
        <dbReference type="SAM" id="MobiDB-lite"/>
    </source>
</evidence>
<dbReference type="NCBIfam" id="TIGR03085">
    <property type="entry name" value="TIGR03085 family metal-binding protein"/>
    <property type="match status" value="1"/>
</dbReference>
<feature type="region of interest" description="Disordered" evidence="1">
    <location>
        <begin position="201"/>
        <end position="224"/>
    </location>
</feature>
<sequence length="224" mass="24098">MHWYPWLRDRLVLELRSVEPSAPTLCEGWTAAHLAAHVYLREHRPWRATSSGVSTLAAASADPASYARLVDEVAQPPGRLSPHSWAGDAIDLAELFIHGEDVRRGAGRPAERDLPEGLVAALRDRIGFFARLTYRRSPVGVLLVDPDGRRFVARRARSGQGSVAVRGRVEELVLHASGRGRASDVALHGSDDDVAAFVSAVPGAQGRADDPGPADDGPQGDRSP</sequence>
<dbReference type="RefSeq" id="WP_286217739.1">
    <property type="nucleotide sequence ID" value="NZ_AP027729.1"/>
</dbReference>
<reference evidence="3" key="1">
    <citation type="journal article" date="2019" name="Int. J. Syst. Evol. Microbiol.">
        <title>The Global Catalogue of Microorganisms (GCM) 10K type strain sequencing project: providing services to taxonomists for standard genome sequencing and annotation.</title>
        <authorList>
            <consortium name="The Broad Institute Genomics Platform"/>
            <consortium name="The Broad Institute Genome Sequencing Center for Infectious Disease"/>
            <person name="Wu L."/>
            <person name="Ma J."/>
        </authorList>
    </citation>
    <scope>NUCLEOTIDE SEQUENCE [LARGE SCALE GENOMIC DNA]</scope>
    <source>
        <strain evidence="3">NBRC 108565</strain>
    </source>
</reference>
<dbReference type="InterPro" id="IPR034660">
    <property type="entry name" value="DinB/YfiT-like"/>
</dbReference>
<evidence type="ECO:0000313" key="3">
    <source>
        <dbReference type="Proteomes" id="UP001321475"/>
    </source>
</evidence>